<dbReference type="PANTHER" id="PTHR43716">
    <property type="entry name" value="D-2-HYDROXYGLUTARATE DEHYDROGENASE, MITOCHONDRIAL"/>
    <property type="match status" value="1"/>
</dbReference>
<keyword evidence="5 6" id="KW-0874">Quinone</keyword>
<dbReference type="InterPro" id="IPR016172">
    <property type="entry name" value="D-lactate_DH_C-sub1"/>
</dbReference>
<dbReference type="GO" id="GO:0031234">
    <property type="term" value="C:extrinsic component of cytoplasmic side of plasma membrane"/>
    <property type="evidence" value="ECO:0007669"/>
    <property type="project" value="UniProtKB-UniRule"/>
</dbReference>
<dbReference type="InterPro" id="IPR016166">
    <property type="entry name" value="FAD-bd_PCMH"/>
</dbReference>
<dbReference type="InterPro" id="IPR016173">
    <property type="entry name" value="D-lactate_DH_C-sub2"/>
</dbReference>
<evidence type="ECO:0000256" key="4">
    <source>
        <dbReference type="ARBA" id="ARBA00023002"/>
    </source>
</evidence>
<organism evidence="9 10">
    <name type="scientific">Sphingomonas ginsenosidimutans</name>
    <dbReference type="NCBI Taxonomy" id="862134"/>
    <lineage>
        <taxon>Bacteria</taxon>
        <taxon>Pseudomonadati</taxon>
        <taxon>Pseudomonadota</taxon>
        <taxon>Alphaproteobacteria</taxon>
        <taxon>Sphingomonadales</taxon>
        <taxon>Sphingomonadaceae</taxon>
        <taxon>Sphingomonas</taxon>
    </lineage>
</organism>
<dbReference type="RefSeq" id="WP_096611118.1">
    <property type="nucleotide sequence ID" value="NZ_NWVD01000002.1"/>
</dbReference>
<comment type="caution">
    <text evidence="9">The sequence shown here is derived from an EMBL/GenBank/DDBJ whole genome shotgun (WGS) entry which is preliminary data.</text>
</comment>
<feature type="binding site" evidence="5 7">
    <location>
        <position position="159"/>
    </location>
    <ligand>
        <name>FAD</name>
        <dbReference type="ChEBI" id="CHEBI:57692"/>
    </ligand>
</feature>
<dbReference type="PANTHER" id="PTHR43716:SF1">
    <property type="entry name" value="D-2-HYDROXYGLUTARATE DEHYDROGENASE, MITOCHONDRIAL"/>
    <property type="match status" value="1"/>
</dbReference>
<dbReference type="GO" id="GO:0048038">
    <property type="term" value="F:quinone binding"/>
    <property type="evidence" value="ECO:0007669"/>
    <property type="project" value="UniProtKB-KW"/>
</dbReference>
<dbReference type="HAMAP" id="MF_02092">
    <property type="entry name" value="DLDH_Dld"/>
    <property type="match status" value="1"/>
</dbReference>
<feature type="binding site" evidence="5 7">
    <location>
        <begin position="75"/>
        <end position="79"/>
    </location>
    <ligand>
        <name>FAD</name>
        <dbReference type="ChEBI" id="CHEBI:57692"/>
    </ligand>
</feature>
<dbReference type="InterPro" id="IPR012256">
    <property type="entry name" value="D_lactate_DH"/>
</dbReference>
<evidence type="ECO:0000313" key="10">
    <source>
        <dbReference type="Proteomes" id="UP000218784"/>
    </source>
</evidence>
<dbReference type="SUPFAM" id="SSF56176">
    <property type="entry name" value="FAD-binding/transporter-associated domain-like"/>
    <property type="match status" value="1"/>
</dbReference>
<evidence type="ECO:0000256" key="6">
    <source>
        <dbReference type="PIRNR" id="PIRNR000101"/>
    </source>
</evidence>
<dbReference type="SUPFAM" id="SSF55103">
    <property type="entry name" value="FAD-linked oxidases, C-terminal domain"/>
    <property type="match status" value="1"/>
</dbReference>
<dbReference type="Pfam" id="PF01565">
    <property type="entry name" value="FAD_binding_4"/>
    <property type="match status" value="1"/>
</dbReference>
<dbReference type="Pfam" id="PF09330">
    <property type="entry name" value="Lact-deh-memb"/>
    <property type="match status" value="1"/>
</dbReference>
<dbReference type="InterPro" id="IPR016167">
    <property type="entry name" value="FAD-bd_PCMH_sub1"/>
</dbReference>
<feature type="binding site" evidence="5 7">
    <location>
        <position position="149"/>
    </location>
    <ligand>
        <name>FAD</name>
        <dbReference type="ChEBI" id="CHEBI:57692"/>
    </ligand>
</feature>
<dbReference type="InterPro" id="IPR051264">
    <property type="entry name" value="FAD-oxidored/transferase_4"/>
</dbReference>
<evidence type="ECO:0000256" key="3">
    <source>
        <dbReference type="ARBA" id="ARBA00022827"/>
    </source>
</evidence>
<feature type="domain" description="FAD-binding PCMH-type" evidence="8">
    <location>
        <begin position="41"/>
        <end position="215"/>
    </location>
</feature>
<dbReference type="GO" id="GO:0004458">
    <property type="term" value="F:D-lactate dehydrogenase (cytochrome) activity"/>
    <property type="evidence" value="ECO:0007669"/>
    <property type="project" value="UniProtKB-UniRule"/>
</dbReference>
<dbReference type="InterPro" id="IPR016164">
    <property type="entry name" value="FAD-linked_Oxase-like_C"/>
</dbReference>
<feature type="binding site" evidence="5 7">
    <location>
        <position position="262"/>
    </location>
    <ligand>
        <name>FAD</name>
        <dbReference type="ChEBI" id="CHEBI:57692"/>
    </ligand>
</feature>
<dbReference type="Gene3D" id="3.30.43.10">
    <property type="entry name" value="Uridine Diphospho-n-acetylenolpyruvylglucosamine Reductase, domain 2"/>
    <property type="match status" value="2"/>
</dbReference>
<evidence type="ECO:0000256" key="1">
    <source>
        <dbReference type="ARBA" id="ARBA00001974"/>
    </source>
</evidence>
<dbReference type="InterPro" id="IPR006094">
    <property type="entry name" value="Oxid_FAD_bind_N"/>
</dbReference>
<dbReference type="GO" id="GO:0022904">
    <property type="term" value="P:respiratory electron transport chain"/>
    <property type="evidence" value="ECO:0007669"/>
    <property type="project" value="InterPro"/>
</dbReference>
<dbReference type="NCBIfam" id="NF008387">
    <property type="entry name" value="PRK11183.1"/>
    <property type="match status" value="1"/>
</dbReference>
<accession>A0A2A4I0T9</accession>
<dbReference type="InterPro" id="IPR036318">
    <property type="entry name" value="FAD-bd_PCMH-like_sf"/>
</dbReference>
<dbReference type="GO" id="GO:0102029">
    <property type="term" value="F:D-lactate dehydrogenase (quinone) activity"/>
    <property type="evidence" value="ECO:0007669"/>
    <property type="project" value="UniProtKB-EC"/>
</dbReference>
<comment type="catalytic activity">
    <reaction evidence="5 6">
        <text>(R)-lactate + a quinone = a quinol + pyruvate</text>
        <dbReference type="Rhea" id="RHEA:51468"/>
        <dbReference type="ChEBI" id="CHEBI:15361"/>
        <dbReference type="ChEBI" id="CHEBI:16004"/>
        <dbReference type="ChEBI" id="CHEBI:24646"/>
        <dbReference type="ChEBI" id="CHEBI:132124"/>
        <dbReference type="EC" id="1.1.5.12"/>
    </reaction>
</comment>
<dbReference type="PROSITE" id="PS51387">
    <property type="entry name" value="FAD_PCMH"/>
    <property type="match status" value="1"/>
</dbReference>
<proteinExistence type="inferred from homology"/>
<feature type="binding site" evidence="5 7">
    <location>
        <begin position="83"/>
        <end position="84"/>
    </location>
    <ligand>
        <name>FAD</name>
        <dbReference type="ChEBI" id="CHEBI:57692"/>
    </ligand>
</feature>
<comment type="function">
    <text evidence="5 6">Catalyzes the oxidation of D-lactate to pyruvate.</text>
</comment>
<name>A0A2A4I0T9_9SPHN</name>
<dbReference type="AlphaFoldDB" id="A0A2A4I0T9"/>
<keyword evidence="5" id="KW-0997">Cell inner membrane</keyword>
<dbReference type="InterPro" id="IPR016169">
    <property type="entry name" value="FAD-bd_PCMH_sub2"/>
</dbReference>
<dbReference type="Gene3D" id="3.30.70.610">
    <property type="entry name" value="D-lactate dehydrogenase, cap domain, subdomain 1"/>
    <property type="match status" value="2"/>
</dbReference>
<dbReference type="GO" id="GO:0071949">
    <property type="term" value="F:FAD binding"/>
    <property type="evidence" value="ECO:0007669"/>
    <property type="project" value="InterPro"/>
</dbReference>
<dbReference type="InterPro" id="IPR015409">
    <property type="entry name" value="Lactate_DH_C"/>
</dbReference>
<keyword evidence="10" id="KW-1185">Reference proteome</keyword>
<evidence type="ECO:0000256" key="2">
    <source>
        <dbReference type="ARBA" id="ARBA00022630"/>
    </source>
</evidence>
<feature type="binding site" evidence="7">
    <location>
        <position position="257"/>
    </location>
    <ligand>
        <name>FAD</name>
        <dbReference type="ChEBI" id="CHEBI:57692"/>
    </ligand>
</feature>
<comment type="subcellular location">
    <subcellularLocation>
        <location evidence="5">Cell inner membrane</location>
        <topology evidence="5">Peripheral membrane protein</topology>
        <orientation evidence="5">Cytoplasmic side</orientation>
    </subcellularLocation>
</comment>
<comment type="similarity">
    <text evidence="5">Belongs to the quinone-dependent D-lactate dehydrogenase family.</text>
</comment>
<dbReference type="EC" id="1.1.5.12" evidence="5"/>
<dbReference type="PIRSF" id="PIRSF000101">
    <property type="entry name" value="D-lactate_dh"/>
    <property type="match status" value="1"/>
</dbReference>
<keyword evidence="5" id="KW-0472">Membrane</keyword>
<evidence type="ECO:0000259" key="8">
    <source>
        <dbReference type="PROSITE" id="PS51387"/>
    </source>
</evidence>
<keyword evidence="4 5" id="KW-0560">Oxidoreductase</keyword>
<sequence>MTRPSPDPDALLTRLRAIVGRRHLLTGERATARFRHGYRTGAGAALAVVRPGSLVELWHVAQACVAADVSIIMQAANTGLTGGSTPDGDDYPGGVVIVATMRIAGLHLIRDAGQVVCLPGTTLDALEKALAPLGREPHSVIGSSCFGASVIGGVCNNSGGSLVRRGPAYTELALYGQVGADGVLRLVNRLGIALGDTPEEVLARVERGDFSDADVAACDTARAHDHDYAAHVCAIDAETPARFNADPRRLREAAGSAGKLIVFAVRLDTFPVERDTATFYIGTGDPMALTALRRAILSRPELLPIAGEYMHRTAFDIADRYGRDMFAVIERLGTARLPALWAAKGRVDALLPGAADRWMQRAGRLLRDHLPLRMRAFRDRYPHHLILKVPGAAAAATRALLDETIGADGWFACDAIEAKKAFLHRFVAAGAAVRYRAVHRDTVEDIVALDVALPRNARDWTETLPADLAAEVIHTLYYGHFFCHVFHQDYIVRRGTDPVAFEHRLWTLLDARGAEYPAEHNVGHLYRAKPALAEFYRTLDPRNQLNPGVGQLPRGREWR</sequence>
<keyword evidence="3 5" id="KW-0274">FAD</keyword>
<gene>
    <name evidence="5" type="primary">dld</name>
    <name evidence="9" type="ORF">COA17_06660</name>
</gene>
<protein>
    <recommendedName>
        <fullName evidence="5">Quinone-dependent D-lactate dehydrogenase</fullName>
        <ecNumber evidence="5">1.1.5.12</ecNumber>
    </recommendedName>
    <alternativeName>
        <fullName evidence="5">D-lactate dehydrogenase</fullName>
        <shortName evidence="5">D-LDH</shortName>
    </alternativeName>
</protein>
<dbReference type="Gene3D" id="3.30.465.10">
    <property type="match status" value="1"/>
</dbReference>
<comment type="cofactor">
    <cofactor evidence="1 5 6 7">
        <name>FAD</name>
        <dbReference type="ChEBI" id="CHEBI:57692"/>
    </cofactor>
</comment>
<feature type="binding site" evidence="5 7">
    <location>
        <position position="142"/>
    </location>
    <ligand>
        <name>FAD</name>
        <dbReference type="ChEBI" id="CHEBI:57692"/>
    </ligand>
</feature>
<evidence type="ECO:0000256" key="7">
    <source>
        <dbReference type="PIRSR" id="PIRSR000101-1"/>
    </source>
</evidence>
<evidence type="ECO:0000256" key="5">
    <source>
        <dbReference type="HAMAP-Rule" id="MF_02092"/>
    </source>
</evidence>
<keyword evidence="5" id="KW-1003">Cell membrane</keyword>
<dbReference type="EMBL" id="NWVD01000002">
    <property type="protein sequence ID" value="PCG09545.1"/>
    <property type="molecule type" value="Genomic_DNA"/>
</dbReference>
<evidence type="ECO:0000313" key="9">
    <source>
        <dbReference type="EMBL" id="PCG09545.1"/>
    </source>
</evidence>
<reference evidence="9 10" key="1">
    <citation type="submission" date="2017-09" db="EMBL/GenBank/DDBJ databases">
        <title>Sphingomonas ginsenosidimutans KACC 14949, whole genome shotgun sequence.</title>
        <authorList>
            <person name="Feng G."/>
            <person name="Zhu H."/>
        </authorList>
    </citation>
    <scope>NUCLEOTIDE SEQUENCE [LARGE SCALE GENOMIC DNA]</scope>
    <source>
        <strain evidence="9 10">KACC 14949</strain>
    </source>
</reference>
<dbReference type="GO" id="GO:0006089">
    <property type="term" value="P:lactate metabolic process"/>
    <property type="evidence" value="ECO:0007669"/>
    <property type="project" value="UniProtKB-UniRule"/>
</dbReference>
<dbReference type="Gene3D" id="3.30.1370.20">
    <property type="entry name" value="D-lactate dehydrogenase, cap domain, subdomain 2"/>
    <property type="match status" value="1"/>
</dbReference>
<dbReference type="GO" id="GO:0055085">
    <property type="term" value="P:transmembrane transport"/>
    <property type="evidence" value="ECO:0007669"/>
    <property type="project" value="InterPro"/>
</dbReference>
<dbReference type="Proteomes" id="UP000218784">
    <property type="component" value="Unassembled WGS sequence"/>
</dbReference>
<keyword evidence="2 5" id="KW-0285">Flavoprotein</keyword>